<accession>A0A4U3M4F2</accession>
<reference evidence="5 6" key="1">
    <citation type="submission" date="2019-04" db="EMBL/GenBank/DDBJ databases">
        <title>Kribbella sp. NEAU-THZ 27 nov., a novel actinomycete isolated from soil.</title>
        <authorList>
            <person name="Duan L."/>
        </authorList>
    </citation>
    <scope>NUCLEOTIDE SEQUENCE [LARGE SCALE GENOMIC DNA]</scope>
    <source>
        <strain evidence="6">NEAU-THZ27</strain>
    </source>
</reference>
<comment type="caution">
    <text evidence="5">The sequence shown here is derived from an EMBL/GenBank/DDBJ whole genome shotgun (WGS) entry which is preliminary data.</text>
</comment>
<dbReference type="EMBL" id="SZPZ01000001">
    <property type="protein sequence ID" value="TKK83009.1"/>
    <property type="molecule type" value="Genomic_DNA"/>
</dbReference>
<proteinExistence type="inferred from homology"/>
<protein>
    <submittedName>
        <fullName evidence="5">Threonine/serine exporter family protein</fullName>
    </submittedName>
</protein>
<keyword evidence="3" id="KW-1133">Transmembrane helix</keyword>
<feature type="transmembrane region" description="Helical" evidence="3">
    <location>
        <begin position="284"/>
        <end position="303"/>
    </location>
</feature>
<feature type="transmembrane region" description="Helical" evidence="3">
    <location>
        <begin position="373"/>
        <end position="394"/>
    </location>
</feature>
<feature type="transmembrane region" description="Helical" evidence="3">
    <location>
        <begin position="323"/>
        <end position="343"/>
    </location>
</feature>
<name>A0A4U3M4F2_9ACTN</name>
<dbReference type="InterPro" id="IPR010619">
    <property type="entry name" value="ThrE-like_N"/>
</dbReference>
<keyword evidence="3" id="KW-0472">Membrane</keyword>
<dbReference type="PANTHER" id="PTHR31082:SF4">
    <property type="entry name" value="PHEROMONE-REGULATED MEMBRANE PROTEIN 10"/>
    <property type="match status" value="1"/>
</dbReference>
<dbReference type="InterPro" id="IPR051361">
    <property type="entry name" value="ThrE/Ser_Exporter"/>
</dbReference>
<feature type="transmembrane region" description="Helical" evidence="3">
    <location>
        <begin position="350"/>
        <end position="367"/>
    </location>
</feature>
<sequence length="466" mass="48635">MQCVRGDVPRRRAHPDGGRRALGPHPRPQRERGPDRDRGHGPDRGTVPPALRLPEQLRRRRDVTRFDVVVRVARLALESSAEGVETLEDSVTKAASAYGLHVDLVVLPEQILLTERSSREVRQAAVVRAAPGIFRLDQVAAIKRFLVQLQRQPIDPDEACRRLDAIAQSKPRWPAWVRILGVALFAAGFAPSVVATWGEAGAAAILGLVIGALVVLTAGRPLEGLVPFFGAFIVTTLALTVMSGLAETTGVTLMVLPALFIVVPGDTLSAAAEELLGGRLTAGAVRLVSGFLTLGLIVIGIVAATGATGNGSALAETLPPPELSFVVVLAGWVVFSVGLVLAFNAEPGALVWLVPGVIGTFLVQQGVTRLAGAVIGTLVAGTVLGACGNLVGAYPQRPPRLILLLGGFFVLTVGGVGVRGATALLGGDIVTGLQNLSDFALQVPTVALAIAAGVIVSNHWVRRQVA</sequence>
<feature type="transmembrane region" description="Helical" evidence="3">
    <location>
        <begin position="175"/>
        <end position="194"/>
    </location>
</feature>
<evidence type="ECO:0000256" key="1">
    <source>
        <dbReference type="ARBA" id="ARBA00034125"/>
    </source>
</evidence>
<feature type="compositionally biased region" description="Basic and acidic residues" evidence="2">
    <location>
        <begin position="28"/>
        <end position="43"/>
    </location>
</feature>
<evidence type="ECO:0000256" key="3">
    <source>
        <dbReference type="SAM" id="Phobius"/>
    </source>
</evidence>
<keyword evidence="3" id="KW-0812">Transmembrane</keyword>
<evidence type="ECO:0000256" key="2">
    <source>
        <dbReference type="SAM" id="MobiDB-lite"/>
    </source>
</evidence>
<organism evidence="5 6">
    <name type="scientific">Kribbella jiaozuonensis</name>
    <dbReference type="NCBI Taxonomy" id="2575441"/>
    <lineage>
        <taxon>Bacteria</taxon>
        <taxon>Bacillati</taxon>
        <taxon>Actinomycetota</taxon>
        <taxon>Actinomycetes</taxon>
        <taxon>Propionibacteriales</taxon>
        <taxon>Kribbellaceae</taxon>
        <taxon>Kribbella</taxon>
    </lineage>
</organism>
<feature type="region of interest" description="Disordered" evidence="2">
    <location>
        <begin position="1"/>
        <end position="50"/>
    </location>
</feature>
<dbReference type="AlphaFoldDB" id="A0A4U3M4F2"/>
<feature type="compositionally biased region" description="Basic and acidic residues" evidence="2">
    <location>
        <begin position="7"/>
        <end position="19"/>
    </location>
</feature>
<dbReference type="OrthoDB" id="2364976at2"/>
<feature type="transmembrane region" description="Helical" evidence="3">
    <location>
        <begin position="225"/>
        <end position="245"/>
    </location>
</feature>
<dbReference type="Proteomes" id="UP000305836">
    <property type="component" value="Unassembled WGS sequence"/>
</dbReference>
<dbReference type="GO" id="GO:0022857">
    <property type="term" value="F:transmembrane transporter activity"/>
    <property type="evidence" value="ECO:0007669"/>
    <property type="project" value="InterPro"/>
</dbReference>
<comment type="similarity">
    <text evidence="1">Belongs to the ThrE exporter (TC 2.A.79) family.</text>
</comment>
<dbReference type="Pfam" id="PF06738">
    <property type="entry name" value="ThrE"/>
    <property type="match status" value="1"/>
</dbReference>
<feature type="transmembrane region" description="Helical" evidence="3">
    <location>
        <begin position="401"/>
        <end position="421"/>
    </location>
</feature>
<feature type="transmembrane region" description="Helical" evidence="3">
    <location>
        <begin position="441"/>
        <end position="461"/>
    </location>
</feature>
<evidence type="ECO:0000313" key="5">
    <source>
        <dbReference type="EMBL" id="TKK83009.1"/>
    </source>
</evidence>
<dbReference type="PANTHER" id="PTHR31082">
    <property type="entry name" value="PHEROMONE-REGULATED MEMBRANE PROTEIN 10"/>
    <property type="match status" value="1"/>
</dbReference>
<feature type="transmembrane region" description="Helical" evidence="3">
    <location>
        <begin position="200"/>
        <end position="218"/>
    </location>
</feature>
<keyword evidence="6" id="KW-1185">Reference proteome</keyword>
<evidence type="ECO:0000313" key="6">
    <source>
        <dbReference type="Proteomes" id="UP000305836"/>
    </source>
</evidence>
<evidence type="ECO:0000259" key="4">
    <source>
        <dbReference type="Pfam" id="PF06738"/>
    </source>
</evidence>
<feature type="transmembrane region" description="Helical" evidence="3">
    <location>
        <begin position="251"/>
        <end position="272"/>
    </location>
</feature>
<feature type="domain" description="Threonine/serine exporter-like N-terminal" evidence="4">
    <location>
        <begin position="67"/>
        <end position="305"/>
    </location>
</feature>
<gene>
    <name evidence="5" type="ORF">FDA38_09815</name>
</gene>